<keyword evidence="2" id="KW-0378">Hydrolase</keyword>
<name>A0AAW1Q9E4_9CHLO</name>
<dbReference type="InterPro" id="IPR023214">
    <property type="entry name" value="HAD_sf"/>
</dbReference>
<dbReference type="AlphaFoldDB" id="A0AAW1Q9E4"/>
<dbReference type="NCBIfam" id="TIGR01509">
    <property type="entry name" value="HAD-SF-IA-v3"/>
    <property type="match status" value="1"/>
</dbReference>
<dbReference type="InterPro" id="IPR006439">
    <property type="entry name" value="HAD-SF_hydro_IA"/>
</dbReference>
<evidence type="ECO:0000313" key="3">
    <source>
        <dbReference type="EMBL" id="KAK9818769.1"/>
    </source>
</evidence>
<evidence type="ECO:0000256" key="1">
    <source>
        <dbReference type="ARBA" id="ARBA00022723"/>
    </source>
</evidence>
<proteinExistence type="predicted"/>
<organism evidence="3 4">
    <name type="scientific">Apatococcus lobatus</name>
    <dbReference type="NCBI Taxonomy" id="904363"/>
    <lineage>
        <taxon>Eukaryota</taxon>
        <taxon>Viridiplantae</taxon>
        <taxon>Chlorophyta</taxon>
        <taxon>core chlorophytes</taxon>
        <taxon>Trebouxiophyceae</taxon>
        <taxon>Chlorellales</taxon>
        <taxon>Chlorellaceae</taxon>
        <taxon>Apatococcus</taxon>
    </lineage>
</organism>
<dbReference type="FunFam" id="3.40.50.1000:FF:000036">
    <property type="entry name" value="HAD family hydrolase"/>
    <property type="match status" value="1"/>
</dbReference>
<accession>A0AAW1Q9E4</accession>
<protein>
    <submittedName>
        <fullName evidence="3">Uncharacterized protein</fullName>
    </submittedName>
</protein>
<dbReference type="Pfam" id="PF00702">
    <property type="entry name" value="Hydrolase"/>
    <property type="match status" value="1"/>
</dbReference>
<dbReference type="InterPro" id="IPR023198">
    <property type="entry name" value="PGP-like_dom2"/>
</dbReference>
<dbReference type="InterPro" id="IPR044999">
    <property type="entry name" value="CbbY-like"/>
</dbReference>
<comment type="caution">
    <text evidence="3">The sequence shown here is derived from an EMBL/GenBank/DDBJ whole genome shotgun (WGS) entry which is preliminary data.</text>
</comment>
<dbReference type="SUPFAM" id="SSF56784">
    <property type="entry name" value="HAD-like"/>
    <property type="match status" value="1"/>
</dbReference>
<dbReference type="GO" id="GO:0016787">
    <property type="term" value="F:hydrolase activity"/>
    <property type="evidence" value="ECO:0007669"/>
    <property type="project" value="UniProtKB-KW"/>
</dbReference>
<dbReference type="InterPro" id="IPR036412">
    <property type="entry name" value="HAD-like_sf"/>
</dbReference>
<gene>
    <name evidence="3" type="ORF">WJX74_001434</name>
</gene>
<keyword evidence="1" id="KW-0479">Metal-binding</keyword>
<dbReference type="SFLD" id="SFLDG01129">
    <property type="entry name" value="C1.5:_HAD__Beta-PGM__Phosphata"/>
    <property type="match status" value="1"/>
</dbReference>
<keyword evidence="4" id="KW-1185">Reference proteome</keyword>
<reference evidence="3 4" key="1">
    <citation type="journal article" date="2024" name="Nat. Commun.">
        <title>Phylogenomics reveals the evolutionary origins of lichenization in chlorophyte algae.</title>
        <authorList>
            <person name="Puginier C."/>
            <person name="Libourel C."/>
            <person name="Otte J."/>
            <person name="Skaloud P."/>
            <person name="Haon M."/>
            <person name="Grisel S."/>
            <person name="Petersen M."/>
            <person name="Berrin J.G."/>
            <person name="Delaux P.M."/>
            <person name="Dal Grande F."/>
            <person name="Keller J."/>
        </authorList>
    </citation>
    <scope>NUCLEOTIDE SEQUENCE [LARGE SCALE GENOMIC DNA]</scope>
    <source>
        <strain evidence="3 4">SAG 2145</strain>
    </source>
</reference>
<dbReference type="EMBL" id="JALJOS010000055">
    <property type="protein sequence ID" value="KAK9818769.1"/>
    <property type="molecule type" value="Genomic_DNA"/>
</dbReference>
<dbReference type="GO" id="GO:0046872">
    <property type="term" value="F:metal ion binding"/>
    <property type="evidence" value="ECO:0007669"/>
    <property type="project" value="UniProtKB-KW"/>
</dbReference>
<dbReference type="Gene3D" id="1.10.150.240">
    <property type="entry name" value="Putative phosphatase, domain 2"/>
    <property type="match status" value="1"/>
</dbReference>
<dbReference type="NCBIfam" id="TIGR01549">
    <property type="entry name" value="HAD-SF-IA-v1"/>
    <property type="match status" value="1"/>
</dbReference>
<dbReference type="Proteomes" id="UP001438707">
    <property type="component" value="Unassembled WGS sequence"/>
</dbReference>
<dbReference type="PANTHER" id="PTHR42896">
    <property type="entry name" value="XYLULOSE-1,5-BISPHOSPHATE (XUBP) PHOSPHATASE"/>
    <property type="match status" value="1"/>
</dbReference>
<dbReference type="Gene3D" id="3.40.50.1000">
    <property type="entry name" value="HAD superfamily/HAD-like"/>
    <property type="match status" value="1"/>
</dbReference>
<sequence length="330" mass="36731">MQLTSLSQTRHIAGPARCHAAPLRLSSCCCSLQKSHKPLSFQLSRKDVSQRQVLTTSGTSMRSHCSMIAAAATQPEMKALIFDCDGVILESENLHRSGYNDSFEHFNIKHEGKDELVSWSVEFYDMLQNFLGGGKQKMRWYFDKHGWPLSNFQEGAPKTDEEKTALIDALQDWKSIRFQEYIKSGNVPARPGVNRLFDEAVKAGLKVGVCSAATKSSAIFTLTNLMGKEKFEAMDIFIAGDDVPMKKPDPVIYKIAAERLGVQPEQCLVIEDSTIGLQAAKGAGMRCMITFTHSTRDQEFPGAEKIMEDLDDSVTAEAMMNYQLSGDIRK</sequence>
<dbReference type="PANTHER" id="PTHR42896:SF4">
    <property type="entry name" value="OS08G0485900 PROTEIN"/>
    <property type="match status" value="1"/>
</dbReference>
<evidence type="ECO:0000313" key="4">
    <source>
        <dbReference type="Proteomes" id="UP001438707"/>
    </source>
</evidence>
<evidence type="ECO:0000256" key="2">
    <source>
        <dbReference type="ARBA" id="ARBA00022801"/>
    </source>
</evidence>
<dbReference type="SFLD" id="SFLDS00003">
    <property type="entry name" value="Haloacid_Dehalogenase"/>
    <property type="match status" value="1"/>
</dbReference>